<dbReference type="GO" id="GO:0140359">
    <property type="term" value="F:ABC-type transporter activity"/>
    <property type="evidence" value="ECO:0007669"/>
    <property type="project" value="InterPro"/>
</dbReference>
<sequence length="216" mass="23599">VRVIFENVVASEVRGKKTIASGFSQGSLGYAVTFIGFVLVGNSATIMEDKIKRTLFRLLSTPTYKSSYITGKILGSIFVGIFQFTILILAGRYLFGVRWGRDPLGLILLMGSYIICGTSMGIMLASLVKTIDQAHSIAPVIMMSMAMLGGCFWPIEVVPSYMQTVAKFTPTGLTMKGLTDLIVRGLGFQTVIIPSLSLLVLSLIFFIIGIYFLRLE</sequence>
<keyword evidence="5 8" id="KW-0812">Transmembrane</keyword>
<comment type="caution">
    <text evidence="10">The sequence shown here is derived from an EMBL/GenBank/DDBJ whole genome shotgun (WGS) entry which is preliminary data.</text>
</comment>
<dbReference type="InterPro" id="IPR013525">
    <property type="entry name" value="ABC2_TM"/>
</dbReference>
<organism evidence="10">
    <name type="scientific">marine sediment metagenome</name>
    <dbReference type="NCBI Taxonomy" id="412755"/>
    <lineage>
        <taxon>unclassified sequences</taxon>
        <taxon>metagenomes</taxon>
        <taxon>ecological metagenomes</taxon>
    </lineage>
</organism>
<evidence type="ECO:0000256" key="3">
    <source>
        <dbReference type="ARBA" id="ARBA00022448"/>
    </source>
</evidence>
<feature type="transmembrane region" description="Helical" evidence="8">
    <location>
        <begin position="103"/>
        <end position="125"/>
    </location>
</feature>
<dbReference type="InterPro" id="IPR051449">
    <property type="entry name" value="ABC-2_transporter_component"/>
</dbReference>
<evidence type="ECO:0000256" key="1">
    <source>
        <dbReference type="ARBA" id="ARBA00004651"/>
    </source>
</evidence>
<feature type="domain" description="ABC transmembrane type-2" evidence="9">
    <location>
        <begin position="119"/>
        <end position="216"/>
    </location>
</feature>
<protein>
    <recommendedName>
        <fullName evidence="9">ABC transmembrane type-2 domain-containing protein</fullName>
    </recommendedName>
</protein>
<keyword evidence="4" id="KW-1003">Cell membrane</keyword>
<dbReference type="InterPro" id="IPR047817">
    <property type="entry name" value="ABC2_TM_bact-type"/>
</dbReference>
<evidence type="ECO:0000256" key="6">
    <source>
        <dbReference type="ARBA" id="ARBA00022989"/>
    </source>
</evidence>
<keyword evidence="3" id="KW-0813">Transport</keyword>
<dbReference type="PANTHER" id="PTHR30294">
    <property type="entry name" value="MEMBRANE COMPONENT OF ABC TRANSPORTER YHHJ-RELATED"/>
    <property type="match status" value="1"/>
</dbReference>
<evidence type="ECO:0000256" key="4">
    <source>
        <dbReference type="ARBA" id="ARBA00022475"/>
    </source>
</evidence>
<dbReference type="AlphaFoldDB" id="X0ZHA1"/>
<dbReference type="PANTHER" id="PTHR30294:SF45">
    <property type="entry name" value="LINEARMYCIN RESISTANCE PERMEASE PROTEIN LNRN"/>
    <property type="match status" value="1"/>
</dbReference>
<dbReference type="GO" id="GO:0043190">
    <property type="term" value="C:ATP-binding cassette (ABC) transporter complex"/>
    <property type="evidence" value="ECO:0007669"/>
    <property type="project" value="InterPro"/>
</dbReference>
<feature type="transmembrane region" description="Helical" evidence="8">
    <location>
        <begin position="137"/>
        <end position="155"/>
    </location>
</feature>
<feature type="transmembrane region" description="Helical" evidence="8">
    <location>
        <begin position="68"/>
        <end position="91"/>
    </location>
</feature>
<evidence type="ECO:0000313" key="10">
    <source>
        <dbReference type="EMBL" id="GAG59753.1"/>
    </source>
</evidence>
<name>X0ZHA1_9ZZZZ</name>
<comment type="similarity">
    <text evidence="2">Belongs to the ABC-2 integral membrane protein family.</text>
</comment>
<gene>
    <name evidence="10" type="ORF">S01H4_03831</name>
</gene>
<dbReference type="PROSITE" id="PS51012">
    <property type="entry name" value="ABC_TM2"/>
    <property type="match status" value="1"/>
</dbReference>
<evidence type="ECO:0000256" key="5">
    <source>
        <dbReference type="ARBA" id="ARBA00022692"/>
    </source>
</evidence>
<evidence type="ECO:0000256" key="2">
    <source>
        <dbReference type="ARBA" id="ARBA00007783"/>
    </source>
</evidence>
<dbReference type="InterPro" id="IPR000412">
    <property type="entry name" value="ABC_2_transport"/>
</dbReference>
<proteinExistence type="inferred from homology"/>
<reference evidence="10" key="1">
    <citation type="journal article" date="2014" name="Front. Microbiol.">
        <title>High frequency of phylogenetically diverse reductive dehalogenase-homologous genes in deep subseafloor sedimentary metagenomes.</title>
        <authorList>
            <person name="Kawai M."/>
            <person name="Futagami T."/>
            <person name="Toyoda A."/>
            <person name="Takaki Y."/>
            <person name="Nishi S."/>
            <person name="Hori S."/>
            <person name="Arai W."/>
            <person name="Tsubouchi T."/>
            <person name="Morono Y."/>
            <person name="Uchiyama I."/>
            <person name="Ito T."/>
            <person name="Fujiyama A."/>
            <person name="Inagaki F."/>
            <person name="Takami H."/>
        </authorList>
    </citation>
    <scope>NUCLEOTIDE SEQUENCE</scope>
    <source>
        <strain evidence="10">Expedition CK06-06</strain>
    </source>
</reference>
<accession>X0ZHA1</accession>
<keyword evidence="6 8" id="KW-1133">Transmembrane helix</keyword>
<evidence type="ECO:0000256" key="7">
    <source>
        <dbReference type="ARBA" id="ARBA00023136"/>
    </source>
</evidence>
<dbReference type="PIRSF" id="PIRSF006648">
    <property type="entry name" value="DrrB"/>
    <property type="match status" value="1"/>
</dbReference>
<comment type="subcellular location">
    <subcellularLocation>
        <location evidence="1">Cell membrane</location>
        <topology evidence="1">Multi-pass membrane protein</topology>
    </subcellularLocation>
</comment>
<feature type="transmembrane region" description="Helical" evidence="8">
    <location>
        <begin position="191"/>
        <end position="213"/>
    </location>
</feature>
<feature type="non-terminal residue" evidence="10">
    <location>
        <position position="1"/>
    </location>
</feature>
<dbReference type="EMBL" id="BART01000973">
    <property type="protein sequence ID" value="GAG59753.1"/>
    <property type="molecule type" value="Genomic_DNA"/>
</dbReference>
<dbReference type="Pfam" id="PF01061">
    <property type="entry name" value="ABC2_membrane"/>
    <property type="match status" value="1"/>
</dbReference>
<evidence type="ECO:0000259" key="9">
    <source>
        <dbReference type="PROSITE" id="PS51012"/>
    </source>
</evidence>
<keyword evidence="7 8" id="KW-0472">Membrane</keyword>
<evidence type="ECO:0000256" key="8">
    <source>
        <dbReference type="SAM" id="Phobius"/>
    </source>
</evidence>
<feature type="transmembrane region" description="Helical" evidence="8">
    <location>
        <begin position="28"/>
        <end position="47"/>
    </location>
</feature>